<evidence type="ECO:0000259" key="1">
    <source>
        <dbReference type="SMART" id="SM00278"/>
    </source>
</evidence>
<dbReference type="NCBIfam" id="TIGR00426">
    <property type="entry name" value="competence protein ComEA helix-hairpin-helix repeat region"/>
    <property type="match status" value="1"/>
</dbReference>
<dbReference type="RefSeq" id="WP_024048813.1">
    <property type="nucleotide sequence ID" value="NZ_CABWNB010000001.1"/>
</dbReference>
<dbReference type="SUPFAM" id="SSF47781">
    <property type="entry name" value="RuvA domain 2-like"/>
    <property type="match status" value="1"/>
</dbReference>
<organism evidence="2 3">
    <name type="scientific">Negativicoccus succinicivorans</name>
    <dbReference type="NCBI Taxonomy" id="620903"/>
    <lineage>
        <taxon>Bacteria</taxon>
        <taxon>Bacillati</taxon>
        <taxon>Bacillota</taxon>
        <taxon>Negativicutes</taxon>
        <taxon>Veillonellales</taxon>
        <taxon>Veillonellaceae</taxon>
        <taxon>Negativicoccus</taxon>
    </lineage>
</organism>
<feature type="domain" description="Helix-hairpin-helix DNA-binding motif class 1" evidence="1">
    <location>
        <begin position="93"/>
        <end position="112"/>
    </location>
</feature>
<dbReference type="OrthoDB" id="9790239at2"/>
<dbReference type="GO" id="GO:0015628">
    <property type="term" value="P:protein secretion by the type II secretion system"/>
    <property type="evidence" value="ECO:0007669"/>
    <property type="project" value="TreeGrafter"/>
</dbReference>
<dbReference type="Proteomes" id="UP000591941">
    <property type="component" value="Unassembled WGS sequence"/>
</dbReference>
<dbReference type="SMART" id="SM00278">
    <property type="entry name" value="HhH1"/>
    <property type="match status" value="2"/>
</dbReference>
<dbReference type="GO" id="GO:0015627">
    <property type="term" value="C:type II protein secretion system complex"/>
    <property type="evidence" value="ECO:0007669"/>
    <property type="project" value="TreeGrafter"/>
</dbReference>
<protein>
    <submittedName>
        <fullName evidence="2">Competence protein ComEA</fullName>
    </submittedName>
</protein>
<dbReference type="AlphaFoldDB" id="A0A841R1X3"/>
<evidence type="ECO:0000313" key="3">
    <source>
        <dbReference type="Proteomes" id="UP000591941"/>
    </source>
</evidence>
<dbReference type="InterPro" id="IPR019554">
    <property type="entry name" value="Soluble_ligand-bd"/>
</dbReference>
<name>A0A841R1X3_9FIRM</name>
<keyword evidence="3" id="KW-1185">Reference proteome</keyword>
<dbReference type="InterPro" id="IPR051675">
    <property type="entry name" value="Endo/Exo/Phosphatase_dom_1"/>
</dbReference>
<dbReference type="InterPro" id="IPR004509">
    <property type="entry name" value="Competence_ComEA_HhH"/>
</dbReference>
<dbReference type="Gene3D" id="3.10.560.10">
    <property type="entry name" value="Outer membrane lipoprotein wza domain like"/>
    <property type="match status" value="1"/>
</dbReference>
<dbReference type="EMBL" id="JACHHI010000001">
    <property type="protein sequence ID" value="MBB6477090.1"/>
    <property type="molecule type" value="Genomic_DNA"/>
</dbReference>
<dbReference type="GeneID" id="93485397"/>
<dbReference type="InterPro" id="IPR003583">
    <property type="entry name" value="Hlx-hairpin-Hlx_DNA-bd_motif"/>
</dbReference>
<comment type="caution">
    <text evidence="2">The sequence shown here is derived from an EMBL/GenBank/DDBJ whole genome shotgun (WGS) entry which is preliminary data.</text>
</comment>
<dbReference type="GO" id="GO:0003677">
    <property type="term" value="F:DNA binding"/>
    <property type="evidence" value="ECO:0007669"/>
    <property type="project" value="InterPro"/>
</dbReference>
<dbReference type="GO" id="GO:0006281">
    <property type="term" value="P:DNA repair"/>
    <property type="evidence" value="ECO:0007669"/>
    <property type="project" value="InterPro"/>
</dbReference>
<dbReference type="InterPro" id="IPR010994">
    <property type="entry name" value="RuvA_2-like"/>
</dbReference>
<accession>A0A841R1X3</accession>
<sequence>MAAASVAAPIEENMLVYVAGAVEQPGVYQLPIGSRVKDAVQAAGNLLPYADAEAVNLAAKLRDGEQISVPFNFNPPEGQLGITYVNINTANLAELTALPGVGEATAQKILDYRREHGLFRQLTDLEEVKGIGEGKFKELRRHITI</sequence>
<proteinExistence type="predicted"/>
<reference evidence="2 3" key="1">
    <citation type="submission" date="2020-08" db="EMBL/GenBank/DDBJ databases">
        <title>Genomic Encyclopedia of Type Strains, Phase IV (KMG-IV): sequencing the most valuable type-strain genomes for metagenomic binning, comparative biology and taxonomic classification.</title>
        <authorList>
            <person name="Goeker M."/>
        </authorList>
    </citation>
    <scope>NUCLEOTIDE SEQUENCE [LARGE SCALE GENOMIC DNA]</scope>
    <source>
        <strain evidence="2 3">DSM 21255</strain>
    </source>
</reference>
<dbReference type="Pfam" id="PF12836">
    <property type="entry name" value="HHH_3"/>
    <property type="match status" value="1"/>
</dbReference>
<dbReference type="PANTHER" id="PTHR21180:SF32">
    <property type="entry name" value="ENDONUCLEASE_EXONUCLEASE_PHOSPHATASE FAMILY DOMAIN-CONTAINING PROTEIN 1"/>
    <property type="match status" value="1"/>
</dbReference>
<feature type="domain" description="Helix-hairpin-helix DNA-binding motif class 1" evidence="1">
    <location>
        <begin position="123"/>
        <end position="142"/>
    </location>
</feature>
<dbReference type="Pfam" id="PF10531">
    <property type="entry name" value="SLBB"/>
    <property type="match status" value="1"/>
</dbReference>
<evidence type="ECO:0000313" key="2">
    <source>
        <dbReference type="EMBL" id="MBB6477090.1"/>
    </source>
</evidence>
<gene>
    <name evidence="2" type="ORF">HNR45_000112</name>
</gene>
<dbReference type="Gene3D" id="1.10.150.320">
    <property type="entry name" value="Photosystem II 12 kDa extrinsic protein"/>
    <property type="match status" value="1"/>
</dbReference>
<dbReference type="PANTHER" id="PTHR21180">
    <property type="entry name" value="ENDONUCLEASE/EXONUCLEASE/PHOSPHATASE FAMILY DOMAIN-CONTAINING PROTEIN 1"/>
    <property type="match status" value="1"/>
</dbReference>